<feature type="region of interest" description="Disordered" evidence="1">
    <location>
        <begin position="106"/>
        <end position="144"/>
    </location>
</feature>
<dbReference type="EMBL" id="FUEG01000006">
    <property type="protein sequence ID" value="SJL05942.1"/>
    <property type="molecule type" value="Genomic_DNA"/>
</dbReference>
<dbReference type="STRING" id="47428.A0A284RB23"/>
<evidence type="ECO:0000256" key="1">
    <source>
        <dbReference type="SAM" id="MobiDB-lite"/>
    </source>
</evidence>
<dbReference type="OrthoDB" id="3262473at2759"/>
<accession>A0A284RB23</accession>
<name>A0A284RB23_ARMOS</name>
<feature type="region of interest" description="Disordered" evidence="1">
    <location>
        <begin position="1"/>
        <end position="69"/>
    </location>
</feature>
<evidence type="ECO:0000313" key="3">
    <source>
        <dbReference type="Proteomes" id="UP000219338"/>
    </source>
</evidence>
<protein>
    <submittedName>
        <fullName evidence="2">Uncharacterized protein</fullName>
    </submittedName>
</protein>
<reference evidence="3" key="1">
    <citation type="journal article" date="2017" name="Nat. Ecol. Evol.">
        <title>Genome expansion and lineage-specific genetic innovations in the forest pathogenic fungi Armillaria.</title>
        <authorList>
            <person name="Sipos G."/>
            <person name="Prasanna A.N."/>
            <person name="Walter M.C."/>
            <person name="O'Connor E."/>
            <person name="Balint B."/>
            <person name="Krizsan K."/>
            <person name="Kiss B."/>
            <person name="Hess J."/>
            <person name="Varga T."/>
            <person name="Slot J."/>
            <person name="Riley R."/>
            <person name="Boka B."/>
            <person name="Rigling D."/>
            <person name="Barry K."/>
            <person name="Lee J."/>
            <person name="Mihaltcheva S."/>
            <person name="LaButti K."/>
            <person name="Lipzen A."/>
            <person name="Waldron R."/>
            <person name="Moloney N.M."/>
            <person name="Sperisen C."/>
            <person name="Kredics L."/>
            <person name="Vagvoelgyi C."/>
            <person name="Patrignani A."/>
            <person name="Fitzpatrick D."/>
            <person name="Nagy I."/>
            <person name="Doyle S."/>
            <person name="Anderson J.B."/>
            <person name="Grigoriev I.V."/>
            <person name="Gueldener U."/>
            <person name="Muensterkoetter M."/>
            <person name="Nagy L.G."/>
        </authorList>
    </citation>
    <scope>NUCLEOTIDE SEQUENCE [LARGE SCALE GENOMIC DNA]</scope>
    <source>
        <strain evidence="3">C18/9</strain>
    </source>
</reference>
<dbReference type="Proteomes" id="UP000219338">
    <property type="component" value="Unassembled WGS sequence"/>
</dbReference>
<organism evidence="2 3">
    <name type="scientific">Armillaria ostoyae</name>
    <name type="common">Armillaria root rot fungus</name>
    <dbReference type="NCBI Taxonomy" id="47428"/>
    <lineage>
        <taxon>Eukaryota</taxon>
        <taxon>Fungi</taxon>
        <taxon>Dikarya</taxon>
        <taxon>Basidiomycota</taxon>
        <taxon>Agaricomycotina</taxon>
        <taxon>Agaricomycetes</taxon>
        <taxon>Agaricomycetidae</taxon>
        <taxon>Agaricales</taxon>
        <taxon>Marasmiineae</taxon>
        <taxon>Physalacriaceae</taxon>
        <taxon>Armillaria</taxon>
    </lineage>
</organism>
<dbReference type="AlphaFoldDB" id="A0A284RB23"/>
<gene>
    <name evidence="2" type="ORF">ARMOST_09278</name>
</gene>
<sequence>MLKRQRAASPRASAMSNVPLVADDSPRQKRRRILPPALDGPLRGRIWENGEDDGEEEYESTDEEGQDRGEGSLEYKAANSMLYELHALNRHRQIFATTSNQHWPYGFPDTSPGKGSSIASTPHLHHNEAKAGAQESSGSGNLSADELQKCDSSIAGVWVCCFCHDEKNWKTNSEEKKLNRALFSNRIASAFSPLYNTILAFVMSVHAI</sequence>
<dbReference type="OMA" id="IWENGED"/>
<proteinExistence type="predicted"/>
<feature type="compositionally biased region" description="Acidic residues" evidence="1">
    <location>
        <begin position="49"/>
        <end position="65"/>
    </location>
</feature>
<evidence type="ECO:0000313" key="2">
    <source>
        <dbReference type="EMBL" id="SJL05942.1"/>
    </source>
</evidence>
<keyword evidence="3" id="KW-1185">Reference proteome</keyword>